<gene>
    <name evidence="8" type="primary">MYB4R1_1</name>
    <name evidence="8" type="ORF">CU098_005649</name>
</gene>
<feature type="domain" description="HTH myb-type" evidence="7">
    <location>
        <begin position="21"/>
        <end position="69"/>
    </location>
</feature>
<dbReference type="GO" id="GO:0001006">
    <property type="term" value="F:RNA polymerase III type 3 promoter sequence-specific DNA binding"/>
    <property type="evidence" value="ECO:0007669"/>
    <property type="project" value="TreeGrafter"/>
</dbReference>
<sequence>MNDKMLYTVFKQKESHQFYHRWTAKEDLLLSKAVSKYGSHKWTMIANCIPGRTAVQCSTRWFGALNSNIHKGRWSKNEDRILKETVQYYQSITKSSSSILPWSRVAEKIQRRTGVQCQARWTEALDPKIRKGRWSEEENMLLQKAVAQYGCCWIRVSSMIPTRTQRQCRTRWNQMKRLKSMHNDTATHFENDAYQNLLKDIRLPDYSMLDVSQIVNNTLPLKTSYEDVFYVDNILPNNSTTSSPLMFEPFSPLSPPFQPPQPKQNAYDYNAISMQQTNDPMFIFPFMNNFALTSADMNNYLITGQL</sequence>
<dbReference type="Gene3D" id="1.10.10.60">
    <property type="entry name" value="Homeodomain-like"/>
    <property type="match status" value="3"/>
</dbReference>
<dbReference type="Proteomes" id="UP000253551">
    <property type="component" value="Unassembled WGS sequence"/>
</dbReference>
<dbReference type="InterPro" id="IPR051575">
    <property type="entry name" value="Myb-like_DNA-bd"/>
</dbReference>
<evidence type="ECO:0000259" key="7">
    <source>
        <dbReference type="PROSITE" id="PS51294"/>
    </source>
</evidence>
<dbReference type="PROSITE" id="PS51294">
    <property type="entry name" value="HTH_MYB"/>
    <property type="match status" value="2"/>
</dbReference>
<dbReference type="PANTHER" id="PTHR46621">
    <property type="entry name" value="SNRNA-ACTIVATING PROTEIN COMPLEX SUBUNIT 4"/>
    <property type="match status" value="1"/>
</dbReference>
<dbReference type="InterPro" id="IPR009057">
    <property type="entry name" value="Homeodomain-like_sf"/>
</dbReference>
<organism evidence="8 9">
    <name type="scientific">Rhizopus stolonifer</name>
    <name type="common">Rhizopus nigricans</name>
    <dbReference type="NCBI Taxonomy" id="4846"/>
    <lineage>
        <taxon>Eukaryota</taxon>
        <taxon>Fungi</taxon>
        <taxon>Fungi incertae sedis</taxon>
        <taxon>Mucoromycota</taxon>
        <taxon>Mucoromycotina</taxon>
        <taxon>Mucoromycetes</taxon>
        <taxon>Mucorales</taxon>
        <taxon>Mucorineae</taxon>
        <taxon>Rhizopodaceae</taxon>
        <taxon>Rhizopus</taxon>
    </lineage>
</organism>
<feature type="domain" description="Myb-like" evidence="5">
    <location>
        <begin position="66"/>
        <end position="125"/>
    </location>
</feature>
<dbReference type="EMBL" id="PJQM01001321">
    <property type="protein sequence ID" value="RCI02624.1"/>
    <property type="molecule type" value="Genomic_DNA"/>
</dbReference>
<dbReference type="PROSITE" id="PS51293">
    <property type="entry name" value="SANT"/>
    <property type="match status" value="1"/>
</dbReference>
<dbReference type="PROSITE" id="PS50090">
    <property type="entry name" value="MYB_LIKE"/>
    <property type="match status" value="3"/>
</dbReference>
<dbReference type="SMART" id="SM00717">
    <property type="entry name" value="SANT"/>
    <property type="match status" value="3"/>
</dbReference>
<dbReference type="GO" id="GO:0019185">
    <property type="term" value="C:snRNA-activating protein complex"/>
    <property type="evidence" value="ECO:0007669"/>
    <property type="project" value="TreeGrafter"/>
</dbReference>
<dbReference type="SUPFAM" id="SSF46689">
    <property type="entry name" value="Homeodomain-like"/>
    <property type="match status" value="2"/>
</dbReference>
<dbReference type="PANTHER" id="PTHR46621:SF1">
    <property type="entry name" value="SNRNA-ACTIVATING PROTEIN COMPLEX SUBUNIT 4"/>
    <property type="match status" value="1"/>
</dbReference>
<evidence type="ECO:0000256" key="2">
    <source>
        <dbReference type="ARBA" id="ARBA00023125"/>
    </source>
</evidence>
<evidence type="ECO:0000256" key="1">
    <source>
        <dbReference type="ARBA" id="ARBA00023015"/>
    </source>
</evidence>
<feature type="domain" description="HTH myb-type" evidence="7">
    <location>
        <begin position="126"/>
        <end position="180"/>
    </location>
</feature>
<comment type="caution">
    <text evidence="8">The sequence shown here is derived from an EMBL/GenBank/DDBJ whole genome shotgun (WGS) entry which is preliminary data.</text>
</comment>
<evidence type="ECO:0000256" key="3">
    <source>
        <dbReference type="ARBA" id="ARBA00023163"/>
    </source>
</evidence>
<reference evidence="8 9" key="1">
    <citation type="journal article" date="2018" name="G3 (Bethesda)">
        <title>Phylogenetic and Phylogenomic Definition of Rhizopus Species.</title>
        <authorList>
            <person name="Gryganskyi A.P."/>
            <person name="Golan J."/>
            <person name="Dolatabadi S."/>
            <person name="Mondo S."/>
            <person name="Robb S."/>
            <person name="Idnurm A."/>
            <person name="Muszewska A."/>
            <person name="Steczkiewicz K."/>
            <person name="Masonjones S."/>
            <person name="Liao H.L."/>
            <person name="Gajdeczka M.T."/>
            <person name="Anike F."/>
            <person name="Vuek A."/>
            <person name="Anishchenko I.M."/>
            <person name="Voigt K."/>
            <person name="de Hoog G.S."/>
            <person name="Smith M.E."/>
            <person name="Heitman J."/>
            <person name="Vilgalys R."/>
            <person name="Stajich J.E."/>
        </authorList>
    </citation>
    <scope>NUCLEOTIDE SEQUENCE [LARGE SCALE GENOMIC DNA]</scope>
    <source>
        <strain evidence="8 9">LSU 92-RS-03</strain>
    </source>
</reference>
<feature type="domain" description="SANT" evidence="6">
    <location>
        <begin position="129"/>
        <end position="180"/>
    </location>
</feature>
<dbReference type="STRING" id="4846.A0A367KK63"/>
<dbReference type="InterPro" id="IPR001005">
    <property type="entry name" value="SANT/Myb"/>
</dbReference>
<evidence type="ECO:0000313" key="8">
    <source>
        <dbReference type="EMBL" id="RCI02624.1"/>
    </source>
</evidence>
<keyword evidence="3" id="KW-0804">Transcription</keyword>
<keyword evidence="9" id="KW-1185">Reference proteome</keyword>
<dbReference type="Pfam" id="PF00249">
    <property type="entry name" value="Myb_DNA-binding"/>
    <property type="match status" value="1"/>
</dbReference>
<dbReference type="GO" id="GO:0042795">
    <property type="term" value="P:snRNA transcription by RNA polymerase II"/>
    <property type="evidence" value="ECO:0007669"/>
    <property type="project" value="TreeGrafter"/>
</dbReference>
<evidence type="ECO:0000259" key="5">
    <source>
        <dbReference type="PROSITE" id="PS50090"/>
    </source>
</evidence>
<feature type="domain" description="Myb-like" evidence="5">
    <location>
        <begin position="126"/>
        <end position="176"/>
    </location>
</feature>
<evidence type="ECO:0000256" key="4">
    <source>
        <dbReference type="ARBA" id="ARBA00023242"/>
    </source>
</evidence>
<proteinExistence type="predicted"/>
<keyword evidence="1" id="KW-0805">Transcription regulation</keyword>
<dbReference type="InterPro" id="IPR017884">
    <property type="entry name" value="SANT_dom"/>
</dbReference>
<name>A0A367KK63_RHIST</name>
<dbReference type="Pfam" id="PF13921">
    <property type="entry name" value="Myb_DNA-bind_6"/>
    <property type="match status" value="1"/>
</dbReference>
<protein>
    <submittedName>
        <fullName evidence="8">Myb-like DNA-binding domain protein</fullName>
    </submittedName>
</protein>
<dbReference type="GO" id="GO:0042796">
    <property type="term" value="P:snRNA transcription by RNA polymerase III"/>
    <property type="evidence" value="ECO:0007669"/>
    <property type="project" value="TreeGrafter"/>
</dbReference>
<keyword evidence="4" id="KW-0539">Nucleus</keyword>
<accession>A0A367KK63</accession>
<dbReference type="GO" id="GO:0000978">
    <property type="term" value="F:RNA polymerase II cis-regulatory region sequence-specific DNA binding"/>
    <property type="evidence" value="ECO:0007669"/>
    <property type="project" value="TreeGrafter"/>
</dbReference>
<dbReference type="CDD" id="cd00167">
    <property type="entry name" value="SANT"/>
    <property type="match status" value="3"/>
</dbReference>
<dbReference type="AlphaFoldDB" id="A0A367KK63"/>
<evidence type="ECO:0000259" key="6">
    <source>
        <dbReference type="PROSITE" id="PS51293"/>
    </source>
</evidence>
<dbReference type="OrthoDB" id="2143914at2759"/>
<dbReference type="InterPro" id="IPR017930">
    <property type="entry name" value="Myb_dom"/>
</dbReference>
<keyword evidence="2 8" id="KW-0238">DNA-binding</keyword>
<evidence type="ECO:0000313" key="9">
    <source>
        <dbReference type="Proteomes" id="UP000253551"/>
    </source>
</evidence>
<feature type="domain" description="Myb-like" evidence="5">
    <location>
        <begin position="21"/>
        <end position="65"/>
    </location>
</feature>